<dbReference type="AlphaFoldDB" id="A0A5J6HU02"/>
<evidence type="ECO:0000313" key="2">
    <source>
        <dbReference type="EMBL" id="QEV21923.1"/>
    </source>
</evidence>
<dbReference type="KEGG" id="salw:CP975_34375"/>
<sequence>MAHPFSSCGSGARRAGGRGPRALPHPAVEIDESHLLDHHKLDVIRMLTNWGIGPGLVRKGADLGDRGPAPGAVCLGHDVEKCW</sequence>
<keyword evidence="3" id="KW-1185">Reference proteome</keyword>
<proteinExistence type="predicted"/>
<dbReference type="EMBL" id="CP023695">
    <property type="protein sequence ID" value="QEV21923.1"/>
    <property type="molecule type" value="Genomic_DNA"/>
</dbReference>
<name>A0A5J6HU02_STRAD</name>
<accession>A0A5J6HU02</accession>
<evidence type="ECO:0000256" key="1">
    <source>
        <dbReference type="SAM" id="MobiDB-lite"/>
    </source>
</evidence>
<protein>
    <submittedName>
        <fullName evidence="2">Uncharacterized protein</fullName>
    </submittedName>
</protein>
<dbReference type="Proteomes" id="UP000326553">
    <property type="component" value="Chromosome"/>
</dbReference>
<organism evidence="2 3">
    <name type="scientific">Streptomyces alboniger</name>
    <dbReference type="NCBI Taxonomy" id="132473"/>
    <lineage>
        <taxon>Bacteria</taxon>
        <taxon>Bacillati</taxon>
        <taxon>Actinomycetota</taxon>
        <taxon>Actinomycetes</taxon>
        <taxon>Kitasatosporales</taxon>
        <taxon>Streptomycetaceae</taxon>
        <taxon>Streptomyces</taxon>
        <taxon>Streptomyces aurantiacus group</taxon>
    </lineage>
</organism>
<evidence type="ECO:0000313" key="3">
    <source>
        <dbReference type="Proteomes" id="UP000326553"/>
    </source>
</evidence>
<feature type="region of interest" description="Disordered" evidence="1">
    <location>
        <begin position="1"/>
        <end position="25"/>
    </location>
</feature>
<gene>
    <name evidence="2" type="ORF">CP975_34375</name>
</gene>
<reference evidence="2 3" key="1">
    <citation type="submission" date="2017-09" db="EMBL/GenBank/DDBJ databases">
        <authorList>
            <person name="Lee N."/>
            <person name="Cho B.-K."/>
        </authorList>
    </citation>
    <scope>NUCLEOTIDE SEQUENCE [LARGE SCALE GENOMIC DNA]</scope>
    <source>
        <strain evidence="2 3">ATCC 12461</strain>
    </source>
</reference>